<dbReference type="PANTHER" id="PTHR23389:SF9">
    <property type="entry name" value="DNA LIGASE"/>
    <property type="match status" value="1"/>
</dbReference>
<dbReference type="HAMAP" id="MF_01588">
    <property type="entry name" value="DNA_ligase_A"/>
    <property type="match status" value="1"/>
</dbReference>
<proteinExistence type="inferred from homology"/>
<feature type="domain" description="BRCT" evidence="17">
    <location>
        <begin position="648"/>
        <end position="708"/>
    </location>
</feature>
<dbReference type="PIRSF" id="PIRSF001604">
    <property type="entry name" value="LigA"/>
    <property type="match status" value="1"/>
</dbReference>
<dbReference type="InterPro" id="IPR036420">
    <property type="entry name" value="BRCT_dom_sf"/>
</dbReference>
<dbReference type="InterPro" id="IPR001679">
    <property type="entry name" value="DNA_ligase"/>
</dbReference>
<sequence length="720" mass="81823">MTKKEIKNRIEKLKQEINIHRYNYHVLDKESISEAALDSLKNELFKLEQESPEFISPDSPTQRVGGQAVDKFEKSTHFSPMLSLFDAFSRDDMLLWQERLGRFLSDNKEINFQPNWNYYAELKLDGLAVNLKYQNGMLVKGSSRGDGKVGENISSNIRTIDSIPLALQALGEDDLKKIGLNDKSILKIIKSGLIEVRGEAIMTKKRLEKINSLYLKESKPLLANTRNAAAGSLRQLDPRLAAERKLQFYVYDLIFYEDKKKKNILTSRQKAEKLAMLLGFKVVQHNKLCKNLEEVFDFHKYWEKNKKKLDFNIDGVVVKINELKWWDTLGIVGKAPRYAMAYKFPAEQATTKINDIVWQVGRTGILTPTAILEPVNLSGAIISRSTLHNMDEIDRLDVKIGDTVIIERAGDVIPKVISVLKNLRSGSEQKICTPKKCPICDSNVIKIDNEVAFRCSNLRCYAVNLRQITHFVSKNALDIDSLGPKIIEQLLREGLIGDFADLYSIKKEDLLILERFAEKSADNFIEAMNSKRKVDLSRFIYALGIRHVGQESAEALSDYIYPLIKGKTKNNQLDFNDFIEVILSLEAEKLKDIEDFGPIVSKSIYAFFRDEHNLKILKKLIEVDIKLLLKNSNINNLNKNKNVFAKNFLLTGTLNSLTREAAKAKIKELGGKVLPSVSKKLDFLIVGDNPGGKLDKARSLDVKVLSEKEFLGLINFYGNK</sequence>
<dbReference type="SUPFAM" id="SSF47781">
    <property type="entry name" value="RuvA domain 2-like"/>
    <property type="match status" value="1"/>
</dbReference>
<dbReference type="InterPro" id="IPR018239">
    <property type="entry name" value="DNA_ligase_AS"/>
</dbReference>
<organism evidence="18 19">
    <name type="scientific">Candidatus Falkowbacteria bacterium HGW-Falkowbacteria-1</name>
    <dbReference type="NCBI Taxonomy" id="2013768"/>
    <lineage>
        <taxon>Bacteria</taxon>
        <taxon>Candidatus Falkowiibacteriota</taxon>
    </lineage>
</organism>
<dbReference type="PROSITE" id="PS01056">
    <property type="entry name" value="DNA_LIGASE_N2"/>
    <property type="match status" value="1"/>
</dbReference>
<gene>
    <name evidence="14" type="primary">ligA</name>
    <name evidence="18" type="ORF">CVU82_01145</name>
</gene>
<feature type="binding site" evidence="14">
    <location>
        <position position="144"/>
    </location>
    <ligand>
        <name>NAD(+)</name>
        <dbReference type="ChEBI" id="CHEBI:57540"/>
    </ligand>
</feature>
<comment type="cofactor">
    <cofactor evidence="14">
        <name>Mg(2+)</name>
        <dbReference type="ChEBI" id="CHEBI:18420"/>
    </cofactor>
    <cofactor evidence="14">
        <name>Mn(2+)</name>
        <dbReference type="ChEBI" id="CHEBI:29035"/>
    </cofactor>
</comment>
<feature type="binding site" evidence="14">
    <location>
        <position position="343"/>
    </location>
    <ligand>
        <name>NAD(+)</name>
        <dbReference type="ChEBI" id="CHEBI:57540"/>
    </ligand>
</feature>
<evidence type="ECO:0000313" key="18">
    <source>
        <dbReference type="EMBL" id="PKM91797.1"/>
    </source>
</evidence>
<dbReference type="NCBIfam" id="NF005932">
    <property type="entry name" value="PRK07956.1"/>
    <property type="match status" value="1"/>
</dbReference>
<keyword evidence="10 14" id="KW-0520">NAD</keyword>
<evidence type="ECO:0000256" key="12">
    <source>
        <dbReference type="ARBA" id="ARBA00034005"/>
    </source>
</evidence>
<evidence type="ECO:0000259" key="17">
    <source>
        <dbReference type="PROSITE" id="PS50172"/>
    </source>
</evidence>
<dbReference type="SMART" id="SM00278">
    <property type="entry name" value="HhH1"/>
    <property type="match status" value="4"/>
</dbReference>
<keyword evidence="16" id="KW-0175">Coiled coil</keyword>
<feature type="binding site" evidence="14">
    <location>
        <position position="319"/>
    </location>
    <ligand>
        <name>NAD(+)</name>
        <dbReference type="ChEBI" id="CHEBI:57540"/>
    </ligand>
</feature>
<feature type="coiled-coil region" evidence="16">
    <location>
        <begin position="3"/>
        <end position="50"/>
    </location>
</feature>
<comment type="similarity">
    <text evidence="13 14">Belongs to the NAD-dependent DNA ligase family. LigA subfamily.</text>
</comment>
<evidence type="ECO:0000256" key="13">
    <source>
        <dbReference type="ARBA" id="ARBA00060881"/>
    </source>
</evidence>
<dbReference type="SUPFAM" id="SSF50249">
    <property type="entry name" value="Nucleic acid-binding proteins"/>
    <property type="match status" value="1"/>
</dbReference>
<keyword evidence="7 14" id="KW-0227">DNA damage</keyword>
<evidence type="ECO:0000256" key="16">
    <source>
        <dbReference type="SAM" id="Coils"/>
    </source>
</evidence>
<dbReference type="Pfam" id="PF03120">
    <property type="entry name" value="OB_DNA_ligase"/>
    <property type="match status" value="1"/>
</dbReference>
<dbReference type="Pfam" id="PF01653">
    <property type="entry name" value="DNA_ligase_aden"/>
    <property type="match status" value="1"/>
</dbReference>
<evidence type="ECO:0000256" key="6">
    <source>
        <dbReference type="ARBA" id="ARBA00022723"/>
    </source>
</evidence>
<dbReference type="CDD" id="cd17748">
    <property type="entry name" value="BRCT_DNA_ligase_like"/>
    <property type="match status" value="1"/>
</dbReference>
<dbReference type="GO" id="GO:0046872">
    <property type="term" value="F:metal ion binding"/>
    <property type="evidence" value="ECO:0007669"/>
    <property type="project" value="UniProtKB-KW"/>
</dbReference>
<feature type="binding site" evidence="14">
    <location>
        <position position="460"/>
    </location>
    <ligand>
        <name>Zn(2+)</name>
        <dbReference type="ChEBI" id="CHEBI:29105"/>
    </ligand>
</feature>
<feature type="active site" description="N6-AMP-lysine intermediate" evidence="14">
    <location>
        <position position="123"/>
    </location>
</feature>
<dbReference type="NCBIfam" id="TIGR00575">
    <property type="entry name" value="dnlj"/>
    <property type="match status" value="1"/>
</dbReference>
<evidence type="ECO:0000313" key="19">
    <source>
        <dbReference type="Proteomes" id="UP000233517"/>
    </source>
</evidence>
<evidence type="ECO:0000256" key="4">
    <source>
        <dbReference type="ARBA" id="ARBA00022598"/>
    </source>
</evidence>
<dbReference type="SMART" id="SM00532">
    <property type="entry name" value="LIGANc"/>
    <property type="match status" value="1"/>
</dbReference>
<dbReference type="Pfam" id="PF14520">
    <property type="entry name" value="HHH_5"/>
    <property type="match status" value="1"/>
</dbReference>
<dbReference type="CDD" id="cd00114">
    <property type="entry name" value="LIGANc"/>
    <property type="match status" value="1"/>
</dbReference>
<dbReference type="PROSITE" id="PS50172">
    <property type="entry name" value="BRCT"/>
    <property type="match status" value="1"/>
</dbReference>
<evidence type="ECO:0000256" key="15">
    <source>
        <dbReference type="RuleBase" id="RU000618"/>
    </source>
</evidence>
<dbReference type="Gene3D" id="3.40.50.10190">
    <property type="entry name" value="BRCT domain"/>
    <property type="match status" value="1"/>
</dbReference>
<feature type="binding site" evidence="14">
    <location>
        <position position="440"/>
    </location>
    <ligand>
        <name>Zn(2+)</name>
        <dbReference type="ChEBI" id="CHEBI:29105"/>
    </ligand>
</feature>
<keyword evidence="8 14" id="KW-0862">Zinc</keyword>
<feature type="binding site" evidence="14">
    <location>
        <position position="437"/>
    </location>
    <ligand>
        <name>Zn(2+)</name>
        <dbReference type="ChEBI" id="CHEBI:29105"/>
    </ligand>
</feature>
<dbReference type="GO" id="GO:0005829">
    <property type="term" value="C:cytosol"/>
    <property type="evidence" value="ECO:0007669"/>
    <property type="project" value="TreeGrafter"/>
</dbReference>
<keyword evidence="9 14" id="KW-0460">Magnesium</keyword>
<feature type="binding site" evidence="14">
    <location>
        <position position="455"/>
    </location>
    <ligand>
        <name>Zn(2+)</name>
        <dbReference type="ChEBI" id="CHEBI:29105"/>
    </ligand>
</feature>
<dbReference type="InterPro" id="IPR004150">
    <property type="entry name" value="NAD_DNA_ligase_OB"/>
</dbReference>
<dbReference type="EMBL" id="PHAI01000001">
    <property type="protein sequence ID" value="PKM91797.1"/>
    <property type="molecule type" value="Genomic_DNA"/>
</dbReference>
<protein>
    <recommendedName>
        <fullName evidence="3 14">DNA ligase</fullName>
        <ecNumber evidence="2 14">6.5.1.2</ecNumber>
    </recommendedName>
    <alternativeName>
        <fullName evidence="14">Polydeoxyribonucleotide synthase [NAD(+)]</fullName>
    </alternativeName>
</protein>
<dbReference type="Gene3D" id="1.10.150.20">
    <property type="entry name" value="5' to 3' exonuclease, C-terminal subdomain"/>
    <property type="match status" value="2"/>
</dbReference>
<dbReference type="Gene3D" id="6.20.10.30">
    <property type="match status" value="1"/>
</dbReference>
<dbReference type="Gene3D" id="2.40.50.140">
    <property type="entry name" value="Nucleic acid-binding proteins"/>
    <property type="match status" value="1"/>
</dbReference>
<dbReference type="SUPFAM" id="SSF56091">
    <property type="entry name" value="DNA ligase/mRNA capping enzyme, catalytic domain"/>
    <property type="match status" value="1"/>
</dbReference>
<dbReference type="Pfam" id="PF00533">
    <property type="entry name" value="BRCT"/>
    <property type="match status" value="1"/>
</dbReference>
<comment type="catalytic activity">
    <reaction evidence="12 14 15">
        <text>NAD(+) + (deoxyribonucleotide)n-3'-hydroxyl + 5'-phospho-(deoxyribonucleotide)m = (deoxyribonucleotide)n+m + AMP + beta-nicotinamide D-nucleotide.</text>
        <dbReference type="EC" id="6.5.1.2"/>
    </reaction>
</comment>
<dbReference type="GO" id="GO:0003911">
    <property type="term" value="F:DNA ligase (NAD+) activity"/>
    <property type="evidence" value="ECO:0007669"/>
    <property type="project" value="UniProtKB-UniRule"/>
</dbReference>
<dbReference type="Proteomes" id="UP000233517">
    <property type="component" value="Unassembled WGS sequence"/>
</dbReference>
<dbReference type="FunFam" id="2.40.50.140:FF:000012">
    <property type="entry name" value="DNA ligase"/>
    <property type="match status" value="1"/>
</dbReference>
<feature type="binding site" evidence="14">
    <location>
        <position position="121"/>
    </location>
    <ligand>
        <name>NAD(+)</name>
        <dbReference type="ChEBI" id="CHEBI:57540"/>
    </ligand>
</feature>
<dbReference type="InterPro" id="IPR004149">
    <property type="entry name" value="Znf_DNAligase_C4"/>
</dbReference>
<evidence type="ECO:0000256" key="2">
    <source>
        <dbReference type="ARBA" id="ARBA00012722"/>
    </source>
</evidence>
<evidence type="ECO:0000256" key="10">
    <source>
        <dbReference type="ARBA" id="ARBA00023027"/>
    </source>
</evidence>
<dbReference type="InterPro" id="IPR012340">
    <property type="entry name" value="NA-bd_OB-fold"/>
</dbReference>
<dbReference type="InterPro" id="IPR013840">
    <property type="entry name" value="DNAligase_N"/>
</dbReference>
<comment type="caution">
    <text evidence="18">The sequence shown here is derived from an EMBL/GenBank/DDBJ whole genome shotgun (WGS) entry which is preliminary data.</text>
</comment>
<evidence type="ECO:0000256" key="14">
    <source>
        <dbReference type="HAMAP-Rule" id="MF_01588"/>
    </source>
</evidence>
<keyword evidence="6 14" id="KW-0479">Metal-binding</keyword>
<dbReference type="InterPro" id="IPR001357">
    <property type="entry name" value="BRCT_dom"/>
</dbReference>
<reference evidence="18 19" key="1">
    <citation type="journal article" date="2017" name="ISME J.">
        <title>Potential for microbial H2 and metal transformations associated with novel bacteria and archaea in deep terrestrial subsurface sediments.</title>
        <authorList>
            <person name="Hernsdorf A.W."/>
            <person name="Amano Y."/>
            <person name="Miyakawa K."/>
            <person name="Ise K."/>
            <person name="Suzuki Y."/>
            <person name="Anantharaman K."/>
            <person name="Probst A."/>
            <person name="Burstein D."/>
            <person name="Thomas B.C."/>
            <person name="Banfield J.F."/>
        </authorList>
    </citation>
    <scope>NUCLEOTIDE SEQUENCE [LARGE SCALE GENOMIC DNA]</scope>
    <source>
        <strain evidence="18">HGW-Falkowbacteria-1</strain>
    </source>
</reference>
<dbReference type="GO" id="GO:0006260">
    <property type="term" value="P:DNA replication"/>
    <property type="evidence" value="ECO:0007669"/>
    <property type="project" value="UniProtKB-KW"/>
</dbReference>
<dbReference type="GO" id="GO:0003677">
    <property type="term" value="F:DNA binding"/>
    <property type="evidence" value="ECO:0007669"/>
    <property type="project" value="InterPro"/>
</dbReference>
<evidence type="ECO:0000256" key="8">
    <source>
        <dbReference type="ARBA" id="ARBA00022833"/>
    </source>
</evidence>
<evidence type="ECO:0000256" key="1">
    <source>
        <dbReference type="ARBA" id="ARBA00004067"/>
    </source>
</evidence>
<dbReference type="PROSITE" id="PS01055">
    <property type="entry name" value="DNA_LIGASE_N1"/>
    <property type="match status" value="1"/>
</dbReference>
<accession>A0A2N2EAP0</accession>
<comment type="caution">
    <text evidence="14">Lacks conserved residue(s) required for the propagation of feature annotation.</text>
</comment>
<evidence type="ECO:0000256" key="7">
    <source>
        <dbReference type="ARBA" id="ARBA00022763"/>
    </source>
</evidence>
<dbReference type="InterPro" id="IPR033136">
    <property type="entry name" value="DNA_ligase_CS"/>
</dbReference>
<keyword evidence="14" id="KW-0464">Manganese</keyword>
<dbReference type="Gene3D" id="3.30.470.30">
    <property type="entry name" value="DNA ligase/mRNA capping enzyme"/>
    <property type="match status" value="1"/>
</dbReference>
<dbReference type="InterPro" id="IPR010994">
    <property type="entry name" value="RuvA_2-like"/>
</dbReference>
<dbReference type="Gene3D" id="1.10.287.610">
    <property type="entry name" value="Helix hairpin bin"/>
    <property type="match status" value="1"/>
</dbReference>
<keyword evidence="11 14" id="KW-0234">DNA repair</keyword>
<name>A0A2N2EAP0_9BACT</name>
<evidence type="ECO:0000256" key="11">
    <source>
        <dbReference type="ARBA" id="ARBA00023204"/>
    </source>
</evidence>
<dbReference type="EC" id="6.5.1.2" evidence="2 14"/>
<comment type="function">
    <text evidence="1 14">DNA ligase that catalyzes the formation of phosphodiester linkages between 5'-phosphoryl and 3'-hydroxyl groups in double-stranded DNA using NAD as a coenzyme and as the energy source for the reaction. It is essential for DNA replication and repair of damaged DNA.</text>
</comment>
<dbReference type="InterPro" id="IPR013839">
    <property type="entry name" value="DNAligase_adenylation"/>
</dbReference>
<keyword evidence="4 14" id="KW-0436">Ligase</keyword>
<evidence type="ECO:0000256" key="5">
    <source>
        <dbReference type="ARBA" id="ARBA00022705"/>
    </source>
</evidence>
<dbReference type="AlphaFoldDB" id="A0A2N2EAP0"/>
<feature type="binding site" evidence="14">
    <location>
        <position position="199"/>
    </location>
    <ligand>
        <name>NAD(+)</name>
        <dbReference type="ChEBI" id="CHEBI:57540"/>
    </ligand>
</feature>
<dbReference type="GO" id="GO:0006281">
    <property type="term" value="P:DNA repair"/>
    <property type="evidence" value="ECO:0007669"/>
    <property type="project" value="UniProtKB-KW"/>
</dbReference>
<evidence type="ECO:0000256" key="9">
    <source>
        <dbReference type="ARBA" id="ARBA00022842"/>
    </source>
</evidence>
<feature type="binding site" evidence="14">
    <location>
        <begin position="83"/>
        <end position="84"/>
    </location>
    <ligand>
        <name>NAD(+)</name>
        <dbReference type="ChEBI" id="CHEBI:57540"/>
    </ligand>
</feature>
<dbReference type="InterPro" id="IPR003583">
    <property type="entry name" value="Hlx-hairpin-Hlx_DNA-bd_motif"/>
</dbReference>
<dbReference type="Pfam" id="PF03119">
    <property type="entry name" value="DNA_ligase_ZBD"/>
    <property type="match status" value="1"/>
</dbReference>
<dbReference type="FunFam" id="1.10.150.20:FF:000007">
    <property type="entry name" value="DNA ligase"/>
    <property type="match status" value="1"/>
</dbReference>
<dbReference type="SMART" id="SM00292">
    <property type="entry name" value="BRCT"/>
    <property type="match status" value="1"/>
</dbReference>
<dbReference type="SUPFAM" id="SSF52113">
    <property type="entry name" value="BRCT domain"/>
    <property type="match status" value="1"/>
</dbReference>
<keyword evidence="5 14" id="KW-0235">DNA replication</keyword>
<evidence type="ECO:0000256" key="3">
    <source>
        <dbReference type="ARBA" id="ARBA00013308"/>
    </source>
</evidence>
<dbReference type="PANTHER" id="PTHR23389">
    <property type="entry name" value="CHROMOSOME TRANSMISSION FIDELITY FACTOR 18"/>
    <property type="match status" value="1"/>
</dbReference>